<dbReference type="EMBL" id="CVRQ01000027">
    <property type="protein sequence ID" value="CRL40929.1"/>
    <property type="molecule type" value="Genomic_DNA"/>
</dbReference>
<proteinExistence type="predicted"/>
<dbReference type="Proteomes" id="UP000095384">
    <property type="component" value="Unassembled WGS sequence"/>
</dbReference>
<feature type="domain" description="YhcG PDDEXK nuclease" evidence="1">
    <location>
        <begin position="168"/>
        <end position="318"/>
    </location>
</feature>
<dbReference type="Proteomes" id="UP001193670">
    <property type="component" value="Unassembled WGS sequence"/>
</dbReference>
<evidence type="ECO:0000259" key="2">
    <source>
        <dbReference type="Pfam" id="PF17761"/>
    </source>
</evidence>
<dbReference type="EMBL" id="CYYW01000056">
    <property type="protein sequence ID" value="CUO80475.1"/>
    <property type="molecule type" value="Genomic_DNA"/>
</dbReference>
<feature type="domain" description="YhcG N-terminal" evidence="2">
    <location>
        <begin position="15"/>
        <end position="148"/>
    </location>
</feature>
<evidence type="ECO:0000313" key="3">
    <source>
        <dbReference type="EMBL" id="CRL40929.1"/>
    </source>
</evidence>
<dbReference type="Proteomes" id="UP000266698">
    <property type="component" value="Unassembled WGS sequence"/>
</dbReference>
<organism evidence="3 10">
    <name type="scientific">Agathobacter rectalis</name>
    <dbReference type="NCBI Taxonomy" id="39491"/>
    <lineage>
        <taxon>Bacteria</taxon>
        <taxon>Bacillati</taxon>
        <taxon>Bacillota</taxon>
        <taxon>Clostridia</taxon>
        <taxon>Lachnospirales</taxon>
        <taxon>Lachnospiraceae</taxon>
        <taxon>Agathobacter</taxon>
    </lineage>
</organism>
<reference evidence="9 14" key="4">
    <citation type="submission" date="2019-08" db="EMBL/GenBank/DDBJ databases">
        <authorList>
            <person name="Duncan S."/>
            <person name="Walker A."/>
        </authorList>
    </citation>
    <scope>NUCLEOTIDE SEQUENCE [LARGE SCALE GENOMIC DNA]</scope>
    <source>
        <strain evidence="9 14">L2-21</strain>
    </source>
</reference>
<dbReference type="EMBL" id="JAJFBX010000038">
    <property type="protein sequence ID" value="MCC2748513.1"/>
    <property type="molecule type" value="Genomic_DNA"/>
</dbReference>
<protein>
    <submittedName>
        <fullName evidence="6">DUF1016 domain-containing protein</fullName>
    </submittedName>
    <submittedName>
        <fullName evidence="7">DUF1016 family protein</fullName>
    </submittedName>
    <submittedName>
        <fullName evidence="5">PDDEXK nuclease domain-containing protein</fullName>
    </submittedName>
    <submittedName>
        <fullName evidence="4">Uncharacterized conserved protein</fullName>
    </submittedName>
</protein>
<evidence type="ECO:0000313" key="5">
    <source>
        <dbReference type="EMBL" id="MCC2748513.1"/>
    </source>
</evidence>
<dbReference type="Gene3D" id="3.40.1350.10">
    <property type="match status" value="1"/>
</dbReference>
<dbReference type="InterPro" id="IPR041527">
    <property type="entry name" value="YhcG_N"/>
</dbReference>
<dbReference type="GO" id="GO:0003676">
    <property type="term" value="F:nucleic acid binding"/>
    <property type="evidence" value="ECO:0007669"/>
    <property type="project" value="InterPro"/>
</dbReference>
<dbReference type="EMBL" id="QSFB01000054">
    <property type="protein sequence ID" value="RHA07947.1"/>
    <property type="molecule type" value="Genomic_DNA"/>
</dbReference>
<dbReference type="RefSeq" id="WP_015515773.1">
    <property type="nucleotide sequence ID" value="NZ_CVRQ01000027.1"/>
</dbReference>
<reference evidence="10" key="1">
    <citation type="submission" date="2015-05" db="EMBL/GenBank/DDBJ databases">
        <authorList>
            <consortium name="Pathogen Informatics"/>
        </authorList>
    </citation>
    <scope>NUCLEOTIDE SEQUENCE [LARGE SCALE GENOMIC DNA]</scope>
    <source>
        <strain evidence="4 11">2789STDY5608860</strain>
        <strain evidence="10">T1-815</strain>
    </source>
</reference>
<dbReference type="Proteomes" id="UP000324325">
    <property type="component" value="Unassembled WGS sequence"/>
</dbReference>
<dbReference type="EMBL" id="QRPB01000029">
    <property type="protein sequence ID" value="RHL75396.1"/>
    <property type="molecule type" value="Genomic_DNA"/>
</dbReference>
<reference evidence="3" key="2">
    <citation type="submission" date="2015-05" db="EMBL/GenBank/DDBJ databases">
        <authorList>
            <person name="Wang D.B."/>
            <person name="Wang M."/>
        </authorList>
    </citation>
    <scope>NUCLEOTIDE SEQUENCE [LARGE SCALE GENOMIC DNA]</scope>
    <source>
        <strain evidence="3">T1-815</strain>
    </source>
</reference>
<dbReference type="Proteomes" id="UP000049472">
    <property type="component" value="Unassembled WGS sequence"/>
</dbReference>
<reference evidence="5" key="8">
    <citation type="submission" date="2021-10" db="EMBL/GenBank/DDBJ databases">
        <title>Collection of gut derived symbiotic bacterial strains cultured from healthy donors.</title>
        <authorList>
            <person name="Lin H."/>
            <person name="Littmann E."/>
            <person name="Claire K."/>
            <person name="Pamer E."/>
        </authorList>
    </citation>
    <scope>NUCLEOTIDE SEQUENCE</scope>
    <source>
        <strain evidence="5">MSK.22.92</strain>
    </source>
</reference>
<name>A0A0M6WUR0_9FIRM</name>
<evidence type="ECO:0000313" key="10">
    <source>
        <dbReference type="Proteomes" id="UP000049472"/>
    </source>
</evidence>
<reference evidence="6" key="7">
    <citation type="submission" date="2020-02" db="EMBL/GenBank/DDBJ databases">
        <authorList>
            <person name="Littmann E."/>
            <person name="Sorbara M."/>
        </authorList>
    </citation>
    <scope>NUCLEOTIDE SEQUENCE</scope>
    <source>
        <strain evidence="6">MSK.17.79</strain>
    </source>
</reference>
<dbReference type="Pfam" id="PF06250">
    <property type="entry name" value="YhcG_C"/>
    <property type="match status" value="1"/>
</dbReference>
<evidence type="ECO:0000313" key="14">
    <source>
        <dbReference type="Proteomes" id="UP000324325"/>
    </source>
</evidence>
<reference evidence="12 13" key="3">
    <citation type="submission" date="2018-08" db="EMBL/GenBank/DDBJ databases">
        <title>A genome reference for cultivated species of the human gut microbiota.</title>
        <authorList>
            <person name="Zou Y."/>
            <person name="Xue W."/>
            <person name="Luo G."/>
        </authorList>
    </citation>
    <scope>NUCLEOTIDE SEQUENCE [LARGE SCALE GENOMIC DNA]</scope>
    <source>
        <strain evidence="8 12">AF36-2BH</strain>
        <strain evidence="7 13">AM44-1AT</strain>
    </source>
</reference>
<evidence type="ECO:0000259" key="1">
    <source>
        <dbReference type="Pfam" id="PF06250"/>
    </source>
</evidence>
<dbReference type="InterPro" id="IPR009362">
    <property type="entry name" value="YhcG_C"/>
</dbReference>
<keyword evidence="10" id="KW-1185">Reference proteome</keyword>
<evidence type="ECO:0000313" key="4">
    <source>
        <dbReference type="EMBL" id="CUO80475.1"/>
    </source>
</evidence>
<reference evidence="9 14" key="5">
    <citation type="submission" date="2019-09" db="EMBL/GenBank/DDBJ databases">
        <title>Strain-level analysis of Eubacterium rectale using genomes from metagenomes.</title>
        <authorList>
            <person name="Karcher N."/>
            <person name="Segata N."/>
        </authorList>
    </citation>
    <scope>NUCLEOTIDE SEQUENCE [LARGE SCALE GENOMIC DNA]</scope>
    <source>
        <strain evidence="9 14">L2-21</strain>
    </source>
</reference>
<reference evidence="6" key="6">
    <citation type="journal article" date="2020" name="Cell Host Microbe">
        <title>Functional and Genomic Variation between Human-Derived Isolates of Lachnospiraceae Reveals Inter- and Intra-Species Diversity.</title>
        <authorList>
            <person name="Sorbara M.T."/>
            <person name="Littmann E.R."/>
            <person name="Fontana E."/>
            <person name="Moody T.U."/>
            <person name="Kohout C.E."/>
            <person name="Gjonbalaj M."/>
            <person name="Eaton V."/>
            <person name="Seok R."/>
            <person name="Leiner I.M."/>
            <person name="Pamer E.G."/>
        </authorList>
    </citation>
    <scope>NUCLEOTIDE SEQUENCE</scope>
    <source>
        <strain evidence="6">MSK.17.79</strain>
    </source>
</reference>
<evidence type="ECO:0000313" key="7">
    <source>
        <dbReference type="EMBL" id="RHA07947.1"/>
    </source>
</evidence>
<evidence type="ECO:0000313" key="13">
    <source>
        <dbReference type="Proteomes" id="UP000286341"/>
    </source>
</evidence>
<dbReference type="Pfam" id="PF17761">
    <property type="entry name" value="DUF1016_N"/>
    <property type="match status" value="1"/>
</dbReference>
<dbReference type="Proteomes" id="UP001197847">
    <property type="component" value="Unassembled WGS sequence"/>
</dbReference>
<gene>
    <name evidence="8" type="ORF">DW001_15620</name>
    <name evidence="7" type="ORF">DW948_15800</name>
    <name evidence="4" type="ORF">ERS852417_03127</name>
    <name evidence="9" type="ORF">FYL37_13825</name>
    <name evidence="6" type="ORF">G4319_14945</name>
    <name evidence="5" type="ORF">LK487_16055</name>
    <name evidence="3" type="ORF">T1815_25201</name>
</gene>
<dbReference type="EMBL" id="JAAILW010000053">
    <property type="protein sequence ID" value="NSC28590.1"/>
    <property type="molecule type" value="Genomic_DNA"/>
</dbReference>
<accession>A0A0M6WUR0</accession>
<sequence length="336" mass="39469">MSEIEITGVFENVLGMIYSAKQKAEYQVNSTIIDLYWSIGEYVSKQIDVNGWGKSTVKALSEYILSKEPGIRGYSSQNIWRMKQFYETYKDKPELSKLLRENTWSNNLHIISKTKSYEEKEFYLKLASKEKYKAKELARQIDSGYYERLLLSNGKAPSAIESKDMTGVLRDMYMLEFLDLPEPYKEYDLKKAILKNMKKFLLEFGRDFIFIDEEYHVQVGNNDYYVDLLFYHRELQCLVAIDLKIDDFKPEYMGKMDFYLEALDRDIKKPHENPSVGMILCKNADTDVVEYSLSRSLSQTMIAEYKTKLIDKSILQRKLAELYDIAEEEVKNSQQD</sequence>
<dbReference type="InterPro" id="IPR053148">
    <property type="entry name" value="PD-DEXK-like_domain"/>
</dbReference>
<evidence type="ECO:0000313" key="11">
    <source>
        <dbReference type="Proteomes" id="UP000095384"/>
    </source>
</evidence>
<evidence type="ECO:0000313" key="8">
    <source>
        <dbReference type="EMBL" id="RHL75396.1"/>
    </source>
</evidence>
<dbReference type="InterPro" id="IPR011856">
    <property type="entry name" value="tRNA_endonuc-like_dom_sf"/>
</dbReference>
<dbReference type="PANTHER" id="PTHR30547:SF5">
    <property type="entry name" value="NUCLEASE YHCG-RELATED"/>
    <property type="match status" value="1"/>
</dbReference>
<evidence type="ECO:0000313" key="6">
    <source>
        <dbReference type="EMBL" id="NSC28590.1"/>
    </source>
</evidence>
<dbReference type="Proteomes" id="UP000286341">
    <property type="component" value="Unassembled WGS sequence"/>
</dbReference>
<dbReference type="AlphaFoldDB" id="A0A0M6WUR0"/>
<dbReference type="EMBL" id="VSTG01000024">
    <property type="protein sequence ID" value="TYL56148.1"/>
    <property type="molecule type" value="Genomic_DNA"/>
</dbReference>
<evidence type="ECO:0000313" key="9">
    <source>
        <dbReference type="EMBL" id="TYL56148.1"/>
    </source>
</evidence>
<evidence type="ECO:0000313" key="12">
    <source>
        <dbReference type="Proteomes" id="UP000266698"/>
    </source>
</evidence>
<dbReference type="PANTHER" id="PTHR30547">
    <property type="entry name" value="UNCHARACTERIZED PROTEIN YHCG-RELATED"/>
    <property type="match status" value="1"/>
</dbReference>